<name>A0AAD5MFS0_PARTN</name>
<comment type="caution">
    <text evidence="1">The sequence shown here is derived from an EMBL/GenBank/DDBJ whole genome shotgun (WGS) entry which is preliminary data.</text>
</comment>
<accession>A0AAD5MFS0</accession>
<dbReference type="Proteomes" id="UP001196413">
    <property type="component" value="Unassembled WGS sequence"/>
</dbReference>
<protein>
    <submittedName>
        <fullName evidence="1">Uncharacterized protein</fullName>
    </submittedName>
</protein>
<evidence type="ECO:0000313" key="2">
    <source>
        <dbReference type="Proteomes" id="UP001196413"/>
    </source>
</evidence>
<dbReference type="AlphaFoldDB" id="A0AAD5MFS0"/>
<reference evidence="1" key="1">
    <citation type="submission" date="2021-06" db="EMBL/GenBank/DDBJ databases">
        <title>Parelaphostrongylus tenuis whole genome reference sequence.</title>
        <authorList>
            <person name="Garwood T.J."/>
            <person name="Larsen P.A."/>
            <person name="Fountain-Jones N.M."/>
            <person name="Garbe J.R."/>
            <person name="Macchietto M.G."/>
            <person name="Kania S.A."/>
            <person name="Gerhold R.W."/>
            <person name="Richards J.E."/>
            <person name="Wolf T.M."/>
        </authorList>
    </citation>
    <scope>NUCLEOTIDE SEQUENCE</scope>
    <source>
        <strain evidence="1">MNPRO001-30</strain>
        <tissue evidence="1">Meninges</tissue>
    </source>
</reference>
<organism evidence="1 2">
    <name type="scientific">Parelaphostrongylus tenuis</name>
    <name type="common">Meningeal worm</name>
    <dbReference type="NCBI Taxonomy" id="148309"/>
    <lineage>
        <taxon>Eukaryota</taxon>
        <taxon>Metazoa</taxon>
        <taxon>Ecdysozoa</taxon>
        <taxon>Nematoda</taxon>
        <taxon>Chromadorea</taxon>
        <taxon>Rhabditida</taxon>
        <taxon>Rhabditina</taxon>
        <taxon>Rhabditomorpha</taxon>
        <taxon>Strongyloidea</taxon>
        <taxon>Metastrongylidae</taxon>
        <taxon>Parelaphostrongylus</taxon>
    </lineage>
</organism>
<keyword evidence="2" id="KW-1185">Reference proteome</keyword>
<evidence type="ECO:0000313" key="1">
    <source>
        <dbReference type="EMBL" id="KAJ1348276.1"/>
    </source>
</evidence>
<gene>
    <name evidence="1" type="ORF">KIN20_003537</name>
</gene>
<proteinExistence type="predicted"/>
<dbReference type="EMBL" id="JAHQIW010000469">
    <property type="protein sequence ID" value="KAJ1348276.1"/>
    <property type="molecule type" value="Genomic_DNA"/>
</dbReference>
<sequence>MFKMVYDRKVEGSAAKYAKKCKKHTVWIVAMARASGRWSQQRKFDRDFALEKTPDKTYDSDSCGFSLHAHIPSMLPTKIRMLSSVDHRLFHRRPEEGKGSED</sequence>